<dbReference type="InterPro" id="IPR038902">
    <property type="entry name" value="INTS1"/>
</dbReference>
<feature type="domain" description="Integrator complex subunit 1 R4" evidence="4">
    <location>
        <begin position="1806"/>
        <end position="1897"/>
    </location>
</feature>
<dbReference type="Pfam" id="PF22927">
    <property type="entry name" value="INT1_R3"/>
    <property type="match status" value="1"/>
</dbReference>
<dbReference type="SUPFAM" id="SSF48371">
    <property type="entry name" value="ARM repeat"/>
    <property type="match status" value="1"/>
</dbReference>
<name>A0A8D8MC76_9HEMI</name>
<proteinExistence type="predicted"/>
<organism evidence="6">
    <name type="scientific">Cacopsylla melanoneura</name>
    <dbReference type="NCBI Taxonomy" id="428564"/>
    <lineage>
        <taxon>Eukaryota</taxon>
        <taxon>Metazoa</taxon>
        <taxon>Ecdysozoa</taxon>
        <taxon>Arthropoda</taxon>
        <taxon>Hexapoda</taxon>
        <taxon>Insecta</taxon>
        <taxon>Pterygota</taxon>
        <taxon>Neoptera</taxon>
        <taxon>Paraneoptera</taxon>
        <taxon>Hemiptera</taxon>
        <taxon>Sternorrhyncha</taxon>
        <taxon>Psylloidea</taxon>
        <taxon>Psyllidae</taxon>
        <taxon>Psyllinae</taxon>
        <taxon>Cacopsylla</taxon>
    </lineage>
</organism>
<evidence type="ECO:0000313" key="6">
    <source>
        <dbReference type="EMBL" id="CAG6624581.1"/>
    </source>
</evidence>
<dbReference type="PANTHER" id="PTHR21224">
    <property type="entry name" value="INTEGRATOR COMPLEX SUBUNIT 1"/>
    <property type="match status" value="1"/>
</dbReference>
<dbReference type="EMBL" id="HBUF01057568">
    <property type="protein sequence ID" value="CAG6624581.1"/>
    <property type="molecule type" value="Transcribed_RNA"/>
</dbReference>
<feature type="domain" description="Integrator complex subunit 1 INTS2-binding" evidence="5">
    <location>
        <begin position="885"/>
        <end position="1221"/>
    </location>
</feature>
<accession>A0A8D8MC76</accession>
<dbReference type="InterPro" id="IPR016024">
    <property type="entry name" value="ARM-type_fold"/>
</dbReference>
<reference evidence="6" key="1">
    <citation type="submission" date="2021-05" db="EMBL/GenBank/DDBJ databases">
        <authorList>
            <person name="Alioto T."/>
            <person name="Alioto T."/>
            <person name="Gomez Garrido J."/>
        </authorList>
    </citation>
    <scope>NUCLEOTIDE SEQUENCE</scope>
</reference>
<dbReference type="InterPro" id="IPR053965">
    <property type="entry name" value="INTS1_R4"/>
</dbReference>
<sequence length="1936" mass="218526">MDRSKLNQGRGGKSKTPQFPSDIFALGAKTGRNESGDPKRNVPNMLGSKHSGPVPTSKLGTLGDRKRDLARIEPSTSSSVMPIKKPKISSPTIGDYWDSLAIDVDPVDLVPTVIDANNHDNSDKVIGILCGALKLLKAQQPRPDSILWMSLMHLATLHPYLFTHDCITQGLCSLLKKDAYKNKTASSTVLAANLLFEAYKDTKRWPDVFVKLYIEDAANERVWVDHELCHEFVENILTCVNTKPLTNVETLEDSIVDAVAATYRRSTPNVNVINRYSYSQEHIESLVLETVKEHLNRRQALDTVTKNILKLLTSTCGIPEIRLLVIPKLDAWLQNAKLMKPAQDLLMSLCINTTSHTQRDVEVISGLVKIRFKPKVLGGFYVTCIRELIAAHDENLSTVLKHTIYNELSASRNPNNIQVLSVMFQMEPEKTAQVLADNVVELLLNRDDYHRPLRLFLREISRAAKTDLDLNLLAKGLMVRNELPRDFEFKDRMFAALVDLIGMSCFLSVAIYVRGDLRIPDKVQRSVAQIQSDAVTWLHDHVLRVFRVTPQEYIAALYKITFKDVTSDTYFKFDMWPPDTEKQKFLQLVTEVPLLQSTLCRILMIGLSKEHFLSCMDAIELVDHLVRRAAVLPPSDSNPMLHADNLKIIDLLFNLSTYHHPENIDLPPGFQPPHLAIANMYWKTWLILLIYCAHNPVTFGTYCWDKFPTLRTLIEMSITNNFNAVQIVEDLQLLAIEKQSIIEFEAHLAAATSKIPITEQTSLLLSQLISLDPKGPVRRPPQVVIDQLKAEVPKLHLRRLLYRSRNPDFLLDIIKRQEPSQSMSWLADLVHSSEGSLNHLPVQCLCGFLLSSSSKQDGGKYEQLLRHLQSLLHESDASPAIVQDILSYFFHRLGFPENKAQAVAGLKLLLNRDKQIGTRCSDDEEEEDDKMEGIEKCVPLETDWLLVQLPKIPHFAHARAKVMVALRQACQVENDPHLVITYLVFLSKFGIVGADIAELTELVQDVANLIVERSTIMTAILPSYSDVSYLDKNVALDSMLNIFYTYFNMVRQPERESFVWSESQDQILVQWPSGEQCTCNILVVHAMVILLSHGPQSYVQQYHHLLDVWFPLDHTQAPRAFLVDTSEEALLIPDWLKLRMIRSKVPRLVDAALEDLEPTQLLLFIQSFGIPIGSMSKLLETLDLSVSEDKSTVENAVMDKAYMVQLVEVQHQRGATGGKVFANIIGQDIIASPERQDSPSPTPLSLSVTDITGDVEMKSVCDSKEDHSQITPSQIIKLLTSPDMLLALLKRLCEELSATKTKNESTPFIKQVLFELMTHSMSKQQCFHLVDGMLRNMNNATMILRMLTASSVRDVVASLSMSVKNIKDNLIKAHKVLSSPLLLIIDDFFKRNKQVLNRKKKGVKSQMKGELLDWLVQIEPEPISLTYSPSKEAMICRMFSQEGKNCPYILTLLIHHASWTTLHQCVQILLTRLSVESCNPRTVLDFLQALNSNPKFWQGREKNVPKHKENTYDDVLSLTHEQVICVIEYIVKEGELYGVDRIRSRINLCHNITPPVLEYLVRNKHKAYSSLVQKHLYIEFYLRFPSFLSCVGEIAGGTDMIVHMNNTGTTVLDKMSHTIITGLTCVELPRTKNHQLESALRKLASKHPILVLRQLPLIANSLLGIVYLESNVLRNRNYLNLFQQILRLLQLFEPHIFNKVYKESLQYIIDTYTQLFLQHGYMQEVSAMLPKFISFIQNYVSNDAETVNSYIQDNLDKLQAIQSQHPMIGVLINGVHDGEGAGGGGGGYPSETPNIPHDLIIEQLNGPDPSQALQELERFSSCPGVLERLFPSLVSLLSHESSTVRVTALSLLVSYVRHNPACVSSLVPSLLNTLNAATSPDVVASLCERLPDLIVFAQEDALPILSKLFSLNMWMNYNTIPSIMRCISTLSLQSGC</sequence>
<feature type="compositionally biased region" description="Basic and acidic residues" evidence="1">
    <location>
        <begin position="31"/>
        <end position="40"/>
    </location>
</feature>
<dbReference type="InterPro" id="IPR011989">
    <property type="entry name" value="ARM-like"/>
</dbReference>
<dbReference type="Pfam" id="PF22929">
    <property type="entry name" value="INTS1_INTS2-bd"/>
    <property type="match status" value="1"/>
</dbReference>
<feature type="domain" description="Integrator complex subunit 1 R3" evidence="3">
    <location>
        <begin position="1612"/>
        <end position="1766"/>
    </location>
</feature>
<dbReference type="PANTHER" id="PTHR21224:SF1">
    <property type="entry name" value="INTEGRATOR COMPLEX SUBUNIT 1"/>
    <property type="match status" value="1"/>
</dbReference>
<dbReference type="Gene3D" id="1.25.10.10">
    <property type="entry name" value="Leucine-rich Repeat Variant"/>
    <property type="match status" value="1"/>
</dbReference>
<dbReference type="Pfam" id="PF22928">
    <property type="entry name" value="INTS1_R4"/>
    <property type="match status" value="1"/>
</dbReference>
<evidence type="ECO:0000256" key="1">
    <source>
        <dbReference type="SAM" id="MobiDB-lite"/>
    </source>
</evidence>
<evidence type="ECO:0000259" key="3">
    <source>
        <dbReference type="Pfam" id="PF22927"/>
    </source>
</evidence>
<evidence type="ECO:0000259" key="4">
    <source>
        <dbReference type="Pfam" id="PF22928"/>
    </source>
</evidence>
<dbReference type="InterPro" id="IPR053966">
    <property type="entry name" value="INTS1_INTS2-bd"/>
</dbReference>
<feature type="region of interest" description="Disordered" evidence="1">
    <location>
        <begin position="1"/>
        <end position="62"/>
    </location>
</feature>
<dbReference type="Pfam" id="PF12432">
    <property type="entry name" value="INTS1_RP2B-bd"/>
    <property type="match status" value="1"/>
</dbReference>
<dbReference type="InterPro" id="IPR053964">
    <property type="entry name" value="INT1_R3"/>
</dbReference>
<evidence type="ECO:0000259" key="2">
    <source>
        <dbReference type="Pfam" id="PF12432"/>
    </source>
</evidence>
<dbReference type="GO" id="GO:0034474">
    <property type="term" value="P:U2 snRNA 3'-end processing"/>
    <property type="evidence" value="ECO:0007669"/>
    <property type="project" value="InterPro"/>
</dbReference>
<dbReference type="GO" id="GO:0032039">
    <property type="term" value="C:integrator complex"/>
    <property type="evidence" value="ECO:0007669"/>
    <property type="project" value="InterPro"/>
</dbReference>
<feature type="domain" description="Integrator complex subunit 1 RPB2-binding" evidence="2">
    <location>
        <begin position="282"/>
        <end position="436"/>
    </location>
</feature>
<dbReference type="InterPro" id="IPR022145">
    <property type="entry name" value="INTS1_RPB2-bd"/>
</dbReference>
<protein>
    <submittedName>
        <fullName evidence="6">Integrator complex subunit 1</fullName>
    </submittedName>
</protein>
<evidence type="ECO:0000259" key="5">
    <source>
        <dbReference type="Pfam" id="PF22929"/>
    </source>
</evidence>